<gene>
    <name evidence="2" type="ORF">AWC23_14245</name>
</gene>
<evidence type="ECO:0000313" key="2">
    <source>
        <dbReference type="EMBL" id="ORW71386.1"/>
    </source>
</evidence>
<sequence length="114" mass="11047">MGGFGAGGTTPAWGWIGAEYRCPGVVGLRNDEMSGPSLGSGARSFVCEGRRPVGGWTTGWGAGIAGGAAGGSMFASGAPHGVAFAAGAGPTARTSPTAAADATDSDTLRKIADM</sequence>
<keyword evidence="3" id="KW-1185">Reference proteome</keyword>
<feature type="compositionally biased region" description="Low complexity" evidence="1">
    <location>
        <begin position="88"/>
        <end position="102"/>
    </location>
</feature>
<proteinExistence type="predicted"/>
<evidence type="ECO:0000256" key="1">
    <source>
        <dbReference type="SAM" id="MobiDB-lite"/>
    </source>
</evidence>
<reference evidence="2 3" key="1">
    <citation type="submission" date="2016-01" db="EMBL/GenBank/DDBJ databases">
        <title>The new phylogeny of the genus Mycobacterium.</title>
        <authorList>
            <person name="Tarcisio F."/>
            <person name="Conor M."/>
            <person name="Antonella G."/>
            <person name="Elisabetta G."/>
            <person name="Giulia F.S."/>
            <person name="Sara T."/>
            <person name="Anna F."/>
            <person name="Clotilde B."/>
            <person name="Roberto B."/>
            <person name="Veronica D.S."/>
            <person name="Fabio R."/>
            <person name="Monica P."/>
            <person name="Olivier J."/>
            <person name="Enrico T."/>
            <person name="Nicola S."/>
        </authorList>
    </citation>
    <scope>NUCLEOTIDE SEQUENCE [LARGE SCALE GENOMIC DNA]</scope>
    <source>
        <strain evidence="2 3">DSM 44616</strain>
    </source>
</reference>
<dbReference type="Proteomes" id="UP000193387">
    <property type="component" value="Unassembled WGS sequence"/>
</dbReference>
<protein>
    <submittedName>
        <fullName evidence="2">Uncharacterized protein</fullName>
    </submittedName>
</protein>
<dbReference type="EMBL" id="LQPR01000030">
    <property type="protein sequence ID" value="ORW71386.1"/>
    <property type="molecule type" value="Genomic_DNA"/>
</dbReference>
<evidence type="ECO:0000313" key="3">
    <source>
        <dbReference type="Proteomes" id="UP000193387"/>
    </source>
</evidence>
<feature type="region of interest" description="Disordered" evidence="1">
    <location>
        <begin position="88"/>
        <end position="114"/>
    </location>
</feature>
<comment type="caution">
    <text evidence="2">The sequence shown here is derived from an EMBL/GenBank/DDBJ whole genome shotgun (WGS) entry which is preliminary data.</text>
</comment>
<accession>A0AAJ3NRA8</accession>
<dbReference type="AlphaFoldDB" id="A0AAJ3NRA8"/>
<name>A0AAJ3NRA8_9MYCO</name>
<organism evidence="2 3">
    <name type="scientific">Mycobacterium saskatchewanense</name>
    <dbReference type="NCBI Taxonomy" id="220927"/>
    <lineage>
        <taxon>Bacteria</taxon>
        <taxon>Bacillati</taxon>
        <taxon>Actinomycetota</taxon>
        <taxon>Actinomycetes</taxon>
        <taxon>Mycobacteriales</taxon>
        <taxon>Mycobacteriaceae</taxon>
        <taxon>Mycobacterium</taxon>
        <taxon>Mycobacterium simiae complex</taxon>
    </lineage>
</organism>